<accession>A0A1G2TVH3</accession>
<comment type="caution">
    <text evidence="7">The sequence shown here is derived from an EMBL/GenBank/DDBJ whole genome shotgun (WGS) entry which is preliminary data.</text>
</comment>
<sequence length="135" mass="15642">MLSKKYRYIKRNLIVKRSIAGLGLFTKESIERGGFVIEYKGSILTEKEANLKGGKYLFETSKNRFIDGSSRKNIARYINHSCLPNCEIEILRGHICVFSKRKIKAGEELCYDYDKEYFDEIIKPLGCKCLKCKVK</sequence>
<dbReference type="PANTHER" id="PTHR22884">
    <property type="entry name" value="SET DOMAIN PROTEINS"/>
    <property type="match status" value="1"/>
</dbReference>
<reference evidence="7 8" key="1">
    <citation type="journal article" date="2016" name="Nat. Commun.">
        <title>Thousands of microbial genomes shed light on interconnected biogeochemical processes in an aquifer system.</title>
        <authorList>
            <person name="Anantharaman K."/>
            <person name="Brown C.T."/>
            <person name="Hug L.A."/>
            <person name="Sharon I."/>
            <person name="Castelle C.J."/>
            <person name="Probst A.J."/>
            <person name="Thomas B.C."/>
            <person name="Singh A."/>
            <person name="Wilkins M.J."/>
            <person name="Karaoz U."/>
            <person name="Brodie E.L."/>
            <person name="Williams K.H."/>
            <person name="Hubbard S.S."/>
            <person name="Banfield J.F."/>
        </authorList>
    </citation>
    <scope>NUCLEOTIDE SEQUENCE [LARGE SCALE GENOMIC DNA]</scope>
</reference>
<evidence type="ECO:0000256" key="2">
    <source>
        <dbReference type="ARBA" id="ARBA00022454"/>
    </source>
</evidence>
<evidence type="ECO:0000259" key="6">
    <source>
        <dbReference type="PROSITE" id="PS50280"/>
    </source>
</evidence>
<evidence type="ECO:0000313" key="7">
    <source>
        <dbReference type="EMBL" id="OHB01149.1"/>
    </source>
</evidence>
<keyword evidence="3" id="KW-0489">Methyltransferase</keyword>
<dbReference type="EMBL" id="MHWA01000020">
    <property type="protein sequence ID" value="OHB01149.1"/>
    <property type="molecule type" value="Genomic_DNA"/>
</dbReference>
<dbReference type="Gene3D" id="2.170.270.10">
    <property type="entry name" value="SET domain"/>
    <property type="match status" value="1"/>
</dbReference>
<dbReference type="AlphaFoldDB" id="A0A1G2TVH3"/>
<dbReference type="PROSITE" id="PS50280">
    <property type="entry name" value="SET"/>
    <property type="match status" value="1"/>
</dbReference>
<evidence type="ECO:0000256" key="5">
    <source>
        <dbReference type="ARBA" id="ARBA00022691"/>
    </source>
</evidence>
<protein>
    <recommendedName>
        <fullName evidence="6">SET domain-containing protein</fullName>
    </recommendedName>
</protein>
<dbReference type="InterPro" id="IPR050777">
    <property type="entry name" value="SET2_Histone-Lys_MeTrsfase"/>
</dbReference>
<evidence type="ECO:0000256" key="3">
    <source>
        <dbReference type="ARBA" id="ARBA00022603"/>
    </source>
</evidence>
<dbReference type="SMART" id="SM00317">
    <property type="entry name" value="SET"/>
    <property type="match status" value="1"/>
</dbReference>
<dbReference type="GO" id="GO:0008168">
    <property type="term" value="F:methyltransferase activity"/>
    <property type="evidence" value="ECO:0007669"/>
    <property type="project" value="UniProtKB-KW"/>
</dbReference>
<dbReference type="SUPFAM" id="SSF82199">
    <property type="entry name" value="SET domain"/>
    <property type="match status" value="1"/>
</dbReference>
<keyword evidence="4" id="KW-0808">Transferase</keyword>
<keyword evidence="5" id="KW-0949">S-adenosyl-L-methionine</keyword>
<evidence type="ECO:0000313" key="8">
    <source>
        <dbReference type="Proteomes" id="UP000178404"/>
    </source>
</evidence>
<keyword evidence="2" id="KW-0158">Chromosome</keyword>
<feature type="domain" description="SET" evidence="6">
    <location>
        <begin position="11"/>
        <end position="114"/>
    </location>
</feature>
<evidence type="ECO:0000256" key="4">
    <source>
        <dbReference type="ARBA" id="ARBA00022679"/>
    </source>
</evidence>
<dbReference type="InterPro" id="IPR001214">
    <property type="entry name" value="SET_dom"/>
</dbReference>
<name>A0A1G2TVH3_9BACT</name>
<gene>
    <name evidence="7" type="ORF">A3A90_02810</name>
</gene>
<dbReference type="Proteomes" id="UP000178404">
    <property type="component" value="Unassembled WGS sequence"/>
</dbReference>
<proteinExistence type="predicted"/>
<dbReference type="GO" id="GO:0005694">
    <property type="term" value="C:chromosome"/>
    <property type="evidence" value="ECO:0007669"/>
    <property type="project" value="UniProtKB-SubCell"/>
</dbReference>
<dbReference type="InterPro" id="IPR046341">
    <property type="entry name" value="SET_dom_sf"/>
</dbReference>
<comment type="subcellular location">
    <subcellularLocation>
        <location evidence="1">Chromosome</location>
    </subcellularLocation>
</comment>
<dbReference type="GO" id="GO:0032259">
    <property type="term" value="P:methylation"/>
    <property type="evidence" value="ECO:0007669"/>
    <property type="project" value="UniProtKB-KW"/>
</dbReference>
<organism evidence="7 8">
    <name type="scientific">Candidatus Zambryskibacteria bacterium RIFCSPLOWO2_01_FULL_35_19</name>
    <dbReference type="NCBI Taxonomy" id="1802757"/>
    <lineage>
        <taxon>Bacteria</taxon>
        <taxon>Candidatus Zambryskiibacteriota</taxon>
    </lineage>
</organism>
<evidence type="ECO:0000256" key="1">
    <source>
        <dbReference type="ARBA" id="ARBA00004286"/>
    </source>
</evidence>
<dbReference type="Pfam" id="PF00856">
    <property type="entry name" value="SET"/>
    <property type="match status" value="1"/>
</dbReference>